<dbReference type="SMART" id="SM01163">
    <property type="entry name" value="DUF1785"/>
    <property type="match status" value="1"/>
</dbReference>
<dbReference type="InterPro" id="IPR012337">
    <property type="entry name" value="RNaseH-like_sf"/>
</dbReference>
<organism evidence="3 4">
    <name type="scientific">Ephemerocybe angulata</name>
    <dbReference type="NCBI Taxonomy" id="980116"/>
    <lineage>
        <taxon>Eukaryota</taxon>
        <taxon>Fungi</taxon>
        <taxon>Dikarya</taxon>
        <taxon>Basidiomycota</taxon>
        <taxon>Agaricomycotina</taxon>
        <taxon>Agaricomycetes</taxon>
        <taxon>Agaricomycetidae</taxon>
        <taxon>Agaricales</taxon>
        <taxon>Agaricineae</taxon>
        <taxon>Psathyrellaceae</taxon>
        <taxon>Ephemerocybe</taxon>
    </lineage>
</organism>
<dbReference type="Pfam" id="PF16486">
    <property type="entry name" value="ArgoN"/>
    <property type="match status" value="1"/>
</dbReference>
<dbReference type="Pfam" id="PF08699">
    <property type="entry name" value="ArgoL1"/>
    <property type="match status" value="1"/>
</dbReference>
<dbReference type="PANTHER" id="PTHR22891">
    <property type="entry name" value="EUKARYOTIC TRANSLATION INITIATION FACTOR 2C"/>
    <property type="match status" value="1"/>
</dbReference>
<dbReference type="OrthoDB" id="10252740at2759"/>
<dbReference type="InterPro" id="IPR003165">
    <property type="entry name" value="Piwi"/>
</dbReference>
<dbReference type="AlphaFoldDB" id="A0A8H6I5N1"/>
<dbReference type="GO" id="GO:0003743">
    <property type="term" value="F:translation initiation factor activity"/>
    <property type="evidence" value="ECO:0007669"/>
    <property type="project" value="UniProtKB-KW"/>
</dbReference>
<dbReference type="CDD" id="cd02846">
    <property type="entry name" value="PAZ_argonaute_like"/>
    <property type="match status" value="1"/>
</dbReference>
<dbReference type="InterPro" id="IPR032472">
    <property type="entry name" value="ArgoL2"/>
</dbReference>
<accession>A0A8H6I5N1</accession>
<keyword evidence="4" id="KW-1185">Reference proteome</keyword>
<evidence type="ECO:0000259" key="2">
    <source>
        <dbReference type="PROSITE" id="PS50822"/>
    </source>
</evidence>
<feature type="compositionally biased region" description="Gly residues" evidence="1">
    <location>
        <begin position="9"/>
        <end position="24"/>
    </location>
</feature>
<dbReference type="InterPro" id="IPR003100">
    <property type="entry name" value="PAZ_dom"/>
</dbReference>
<dbReference type="Pfam" id="PF16488">
    <property type="entry name" value="ArgoL2"/>
    <property type="match status" value="1"/>
</dbReference>
<keyword evidence="3" id="KW-0648">Protein biosynthesis</keyword>
<comment type="caution">
    <text evidence="3">The sequence shown here is derived from an EMBL/GenBank/DDBJ whole genome shotgun (WGS) entry which is preliminary data.</text>
</comment>
<dbReference type="Gene3D" id="3.40.50.2300">
    <property type="match status" value="1"/>
</dbReference>
<evidence type="ECO:0000313" key="4">
    <source>
        <dbReference type="Proteomes" id="UP000521943"/>
    </source>
</evidence>
<keyword evidence="3" id="KW-0396">Initiation factor</keyword>
<dbReference type="InterPro" id="IPR036085">
    <property type="entry name" value="PAZ_dom_sf"/>
</dbReference>
<reference evidence="3 4" key="1">
    <citation type="submission" date="2020-07" db="EMBL/GenBank/DDBJ databases">
        <title>Comparative genomics of pyrophilous fungi reveals a link between fire events and developmental genes.</title>
        <authorList>
            <consortium name="DOE Joint Genome Institute"/>
            <person name="Steindorff A.S."/>
            <person name="Carver A."/>
            <person name="Calhoun S."/>
            <person name="Stillman K."/>
            <person name="Liu H."/>
            <person name="Lipzen A."/>
            <person name="Pangilinan J."/>
            <person name="Labutti K."/>
            <person name="Bruns T.D."/>
            <person name="Grigoriev I.V."/>
        </authorList>
    </citation>
    <scope>NUCLEOTIDE SEQUENCE [LARGE SCALE GENOMIC DNA]</scope>
    <source>
        <strain evidence="3 4">CBS 144469</strain>
    </source>
</reference>
<gene>
    <name evidence="3" type="ORF">DFP72DRAFT_808111</name>
</gene>
<dbReference type="Pfam" id="PF16487">
    <property type="entry name" value="ArgoMid"/>
    <property type="match status" value="1"/>
</dbReference>
<dbReference type="SUPFAM" id="SSF101690">
    <property type="entry name" value="PAZ domain"/>
    <property type="match status" value="1"/>
</dbReference>
<name>A0A8H6I5N1_9AGAR</name>
<dbReference type="PROSITE" id="PS50822">
    <property type="entry name" value="PIWI"/>
    <property type="match status" value="1"/>
</dbReference>
<dbReference type="Pfam" id="PF02171">
    <property type="entry name" value="Piwi"/>
    <property type="match status" value="1"/>
</dbReference>
<dbReference type="Gene3D" id="2.170.260.10">
    <property type="entry name" value="paz domain"/>
    <property type="match status" value="1"/>
</dbReference>
<feature type="region of interest" description="Disordered" evidence="1">
    <location>
        <begin position="1"/>
        <end position="38"/>
    </location>
</feature>
<evidence type="ECO:0000256" key="1">
    <source>
        <dbReference type="SAM" id="MobiDB-lite"/>
    </source>
</evidence>
<dbReference type="Gene3D" id="3.30.420.10">
    <property type="entry name" value="Ribonuclease H-like superfamily/Ribonuclease H"/>
    <property type="match status" value="1"/>
</dbReference>
<dbReference type="InterPro" id="IPR014811">
    <property type="entry name" value="ArgoL1"/>
</dbReference>
<dbReference type="InterPro" id="IPR032473">
    <property type="entry name" value="Argonaute_Mid_dom"/>
</dbReference>
<protein>
    <submittedName>
        <fullName evidence="3">Eukaryotic translation initiation factor 2C</fullName>
    </submittedName>
</protein>
<dbReference type="EMBL" id="JACGCI010000019">
    <property type="protein sequence ID" value="KAF6758369.1"/>
    <property type="molecule type" value="Genomic_DNA"/>
</dbReference>
<dbReference type="GO" id="GO:0003723">
    <property type="term" value="F:RNA binding"/>
    <property type="evidence" value="ECO:0007669"/>
    <property type="project" value="InterPro"/>
</dbReference>
<dbReference type="Proteomes" id="UP000521943">
    <property type="component" value="Unassembled WGS sequence"/>
</dbReference>
<dbReference type="InterPro" id="IPR032474">
    <property type="entry name" value="Argonaute_N"/>
</dbReference>
<proteinExistence type="predicted"/>
<feature type="domain" description="Piwi" evidence="2">
    <location>
        <begin position="561"/>
        <end position="872"/>
    </location>
</feature>
<dbReference type="Pfam" id="PF02170">
    <property type="entry name" value="PAZ"/>
    <property type="match status" value="1"/>
</dbReference>
<dbReference type="InterPro" id="IPR036397">
    <property type="entry name" value="RNaseH_sf"/>
</dbReference>
<dbReference type="SMART" id="SM00950">
    <property type="entry name" value="Piwi"/>
    <property type="match status" value="1"/>
</dbReference>
<sequence>MPPRAAQRGGRGTGRGGTPRGGASRGPQSAGRGGAGVGPAVIAPASHVKTIGVKRDGTLGFGQAGRVIQVQVNAFEASLPESTIHHYDVVTPDALPARVNLAIIKTLQADVAPHIFTPRGAYDGRKNLFCTTQLRLGPNGDEGFDVPLAQTNGGTNPTQAPRVFKVKLTYVATINPELLRRFINGQQSHDDEATTAITACNVALRMEPNLNFPFNTRSFFIEQLERKNIGGGIELWRGLFQSLRPTYEKMFVNVDIATGMMYKRGPLLDLCLEIIRDAPGGPTGNINPLLLSSDHGLPAHIPLQIERFIKGVQVVVETTGNGKKRVVRSVTKVGAHKLTFDHNGTQMTVAQYFNQRLGRPLRYPTVLCVEVGRNALVPLEVCMVPPGQIMRKQIPAHKTKDVLAFSTKKPEERFRIIEQGIQYLNYGQSEYIRSFGMGIKTANGPMVVPGRVLNPPKLHYGNKLQVTPRDGSWNMAGKKLYKPCGVIKEWVIVVYENPRRFRQEQVDGLVHGLVAEANNLGMKFEHKEPVLVFENGNGNVGAQLKAAGQRVFQTKRVPPTLFVVVLPEGGDEIYTRVKHFGDFTQGVATQCLKSGKCSGARAQYWANVLLKINVKLGGINSIPDPSLASSLADPAKATVVMGADVIHPAPGAEGRPSFTALVSSVDLNCSKYVATDRVQEGRQEIIADMKEMVISGLQNYIGYRKAVERVANPKPQRLIFFRDGVSEGQFSQVIESGPFSTIFALVALAEGDMADCKVTFVVVGKRHHLRFNAINPGDRDRSGNAPAGLVVDRIGHPVEFDFYLQSQGGLLGTSRSSHYSVLHDDNKFTADALQALSFSLCHVYARATRSVSIPAPVYYADIVCARAKTHYNPEHGGMLSDSASLSSGQAASNLATFQQHFARPSAYAQKNMYFSVSPVRCSADSC</sequence>
<evidence type="ECO:0000313" key="3">
    <source>
        <dbReference type="EMBL" id="KAF6758369.1"/>
    </source>
</evidence>
<dbReference type="SUPFAM" id="SSF53098">
    <property type="entry name" value="Ribonuclease H-like"/>
    <property type="match status" value="1"/>
</dbReference>